<protein>
    <submittedName>
        <fullName evidence="6">Acyl-CoA synthetase</fullName>
    </submittedName>
</protein>
<reference evidence="6 7" key="1">
    <citation type="submission" date="2019-11" db="EMBL/GenBank/DDBJ databases">
        <title>Comparative genomics of hydrocarbon-degrading Desulfosarcina strains.</title>
        <authorList>
            <person name="Watanabe M."/>
            <person name="Kojima H."/>
            <person name="Fukui M."/>
        </authorList>
    </citation>
    <scope>NUCLEOTIDE SEQUENCE [LARGE SCALE GENOMIC DNA]</scope>
    <source>
        <strain evidence="6 7">PP31</strain>
    </source>
</reference>
<dbReference type="GO" id="GO:0016874">
    <property type="term" value="F:ligase activity"/>
    <property type="evidence" value="ECO:0007669"/>
    <property type="project" value="UniProtKB-KW"/>
</dbReference>
<dbReference type="Pfam" id="PF13549">
    <property type="entry name" value="ATP-grasp_5"/>
    <property type="match status" value="1"/>
</dbReference>
<dbReference type="SUPFAM" id="SSF51735">
    <property type="entry name" value="NAD(P)-binding Rossmann-fold domains"/>
    <property type="match status" value="1"/>
</dbReference>
<dbReference type="Gene3D" id="3.40.50.261">
    <property type="entry name" value="Succinyl-CoA synthetase domains"/>
    <property type="match status" value="2"/>
</dbReference>
<dbReference type="PANTHER" id="PTHR43334">
    <property type="entry name" value="ACETATE--COA LIGASE [ADP-FORMING]"/>
    <property type="match status" value="1"/>
</dbReference>
<name>A0A5K7YYT0_9BACT</name>
<proteinExistence type="predicted"/>
<evidence type="ECO:0000313" key="7">
    <source>
        <dbReference type="Proteomes" id="UP000427769"/>
    </source>
</evidence>
<evidence type="ECO:0000259" key="5">
    <source>
        <dbReference type="PROSITE" id="PS50975"/>
    </source>
</evidence>
<dbReference type="Pfam" id="PF13607">
    <property type="entry name" value="Succ_CoA_lig"/>
    <property type="match status" value="1"/>
</dbReference>
<dbReference type="InterPro" id="IPR051538">
    <property type="entry name" value="Acyl-CoA_Synth/Transferase"/>
</dbReference>
<evidence type="ECO:0000256" key="4">
    <source>
        <dbReference type="PROSITE-ProRule" id="PRU00409"/>
    </source>
</evidence>
<gene>
    <name evidence="6" type="ORF">DSCW_10020</name>
</gene>
<evidence type="ECO:0000256" key="1">
    <source>
        <dbReference type="ARBA" id="ARBA00022598"/>
    </source>
</evidence>
<sequence>MDLKQFVAGILESGRTALTEAESKTVLGAYGVPVVPETIAETAKEAARAALEMGFPVVLKGLGESLLHKTEMGLVHLQLQDEPSVIKAAEKILAAAPEARFLVQPQVTGDREFVVGLFRDPHFGPAVLFGLGGVFTEALSDVVFRLAPLTSTDVADMLASIRSRSLLDSFRGQQAVDRLVLEKTLMALSAIAMDFPEITEIDINPLIVTATGELKAVDALITLAPPDNEEKECHPVPPPAMHALFYPRSVAFIGASAQMGKWGHMLICNTIGGGYQGDVYAVNPKGGTIAGKAAYPSIGDIPGKVDLAVITVPAARIRDLIPQLKAKGIKSMVLITSGFGETGDEGKQLERQMVSEARQAGILVLGPNTMGICNPHIDFFCTGTSVRPLAGSTAVVAQSGNMGTQLLAFAEEQNIGIRAFSGSGNEAMITIEDYLEGFEVDDLTRTVMLYIESVKHGRRFFESACRVSRKKPIVLLKGGQTRAGNRAASSHTGAMASNNRLFDAVCRQAGIVKVDQPMELLDLSAAFSSLPLPKGNRIAIMTLGGGWGVVTADLCNRFGLEIPDLPSELIARIDEILPPYWSRSNPIDLVGENDTTLPLTVMEELLKWEGCDAVINLGILGRRIFTRRLADCVAKADPAYTKAFLEEAVKIFADFETDYVADIVRLMETYEKPVLGVSLLTDDQDATVYRVDGHDLKAVFYETPEQAVKAVARMVEYQRFRSKRAD</sequence>
<dbReference type="Pfam" id="PF13380">
    <property type="entry name" value="CoA_binding_2"/>
    <property type="match status" value="1"/>
</dbReference>
<dbReference type="RefSeq" id="WP_231715674.1">
    <property type="nucleotide sequence ID" value="NZ_AP021875.1"/>
</dbReference>
<evidence type="ECO:0000256" key="2">
    <source>
        <dbReference type="ARBA" id="ARBA00022741"/>
    </source>
</evidence>
<dbReference type="PANTHER" id="PTHR43334:SF1">
    <property type="entry name" value="3-HYDROXYPROPIONATE--COA LIGASE [ADP-FORMING]"/>
    <property type="match status" value="1"/>
</dbReference>
<dbReference type="KEGG" id="dwd:DSCW_10020"/>
<dbReference type="Gene3D" id="3.40.50.720">
    <property type="entry name" value="NAD(P)-binding Rossmann-like Domain"/>
    <property type="match status" value="1"/>
</dbReference>
<dbReference type="Gene3D" id="3.30.470.20">
    <property type="entry name" value="ATP-grasp fold, B domain"/>
    <property type="match status" value="1"/>
</dbReference>
<organism evidence="6 7">
    <name type="scientific">Desulfosarcina widdelii</name>
    <dbReference type="NCBI Taxonomy" id="947919"/>
    <lineage>
        <taxon>Bacteria</taxon>
        <taxon>Pseudomonadati</taxon>
        <taxon>Thermodesulfobacteriota</taxon>
        <taxon>Desulfobacteria</taxon>
        <taxon>Desulfobacterales</taxon>
        <taxon>Desulfosarcinaceae</taxon>
        <taxon>Desulfosarcina</taxon>
    </lineage>
</organism>
<feature type="domain" description="ATP-grasp" evidence="5">
    <location>
        <begin position="24"/>
        <end position="225"/>
    </location>
</feature>
<keyword evidence="3 4" id="KW-0067">ATP-binding</keyword>
<dbReference type="SMART" id="SM00881">
    <property type="entry name" value="CoA_binding"/>
    <property type="match status" value="1"/>
</dbReference>
<dbReference type="InterPro" id="IPR032875">
    <property type="entry name" value="Succ_CoA_lig_flav_dom"/>
</dbReference>
<dbReference type="Gene3D" id="3.30.1490.20">
    <property type="entry name" value="ATP-grasp fold, A domain"/>
    <property type="match status" value="1"/>
</dbReference>
<evidence type="ECO:0000256" key="3">
    <source>
        <dbReference type="ARBA" id="ARBA00022840"/>
    </source>
</evidence>
<keyword evidence="7" id="KW-1185">Reference proteome</keyword>
<dbReference type="SUPFAM" id="SSF56059">
    <property type="entry name" value="Glutathione synthetase ATP-binding domain-like"/>
    <property type="match status" value="1"/>
</dbReference>
<dbReference type="Proteomes" id="UP000427769">
    <property type="component" value="Chromosome"/>
</dbReference>
<dbReference type="PROSITE" id="PS50975">
    <property type="entry name" value="ATP_GRASP"/>
    <property type="match status" value="1"/>
</dbReference>
<keyword evidence="1" id="KW-0436">Ligase</keyword>
<dbReference type="InterPro" id="IPR036291">
    <property type="entry name" value="NAD(P)-bd_dom_sf"/>
</dbReference>
<dbReference type="InterPro" id="IPR016102">
    <property type="entry name" value="Succinyl-CoA_synth-like"/>
</dbReference>
<dbReference type="GO" id="GO:0005524">
    <property type="term" value="F:ATP binding"/>
    <property type="evidence" value="ECO:0007669"/>
    <property type="project" value="UniProtKB-UniRule"/>
</dbReference>
<accession>A0A5K7YYT0</accession>
<dbReference type="InterPro" id="IPR011761">
    <property type="entry name" value="ATP-grasp"/>
</dbReference>
<evidence type="ECO:0000313" key="6">
    <source>
        <dbReference type="EMBL" id="BBO73585.1"/>
    </source>
</evidence>
<dbReference type="EMBL" id="AP021875">
    <property type="protein sequence ID" value="BBO73585.1"/>
    <property type="molecule type" value="Genomic_DNA"/>
</dbReference>
<keyword evidence="2 4" id="KW-0547">Nucleotide-binding</keyword>
<dbReference type="InterPro" id="IPR013815">
    <property type="entry name" value="ATP_grasp_subdomain_1"/>
</dbReference>
<dbReference type="SUPFAM" id="SSF52210">
    <property type="entry name" value="Succinyl-CoA synthetase domains"/>
    <property type="match status" value="2"/>
</dbReference>
<dbReference type="InterPro" id="IPR003781">
    <property type="entry name" value="CoA-bd"/>
</dbReference>
<dbReference type="AlphaFoldDB" id="A0A5K7YYT0"/>
<dbReference type="GO" id="GO:0046872">
    <property type="term" value="F:metal ion binding"/>
    <property type="evidence" value="ECO:0007669"/>
    <property type="project" value="InterPro"/>
</dbReference>